<evidence type="ECO:0000313" key="4">
    <source>
        <dbReference type="Proteomes" id="UP001328107"/>
    </source>
</evidence>
<feature type="signal peptide" evidence="1">
    <location>
        <begin position="1"/>
        <end position="16"/>
    </location>
</feature>
<evidence type="ECO:0000313" key="3">
    <source>
        <dbReference type="EMBL" id="GMR58188.1"/>
    </source>
</evidence>
<gene>
    <name evidence="3" type="ORF">PMAYCL1PPCAC_28383</name>
</gene>
<organism evidence="3 4">
    <name type="scientific">Pristionchus mayeri</name>
    <dbReference type="NCBI Taxonomy" id="1317129"/>
    <lineage>
        <taxon>Eukaryota</taxon>
        <taxon>Metazoa</taxon>
        <taxon>Ecdysozoa</taxon>
        <taxon>Nematoda</taxon>
        <taxon>Chromadorea</taxon>
        <taxon>Rhabditida</taxon>
        <taxon>Rhabditina</taxon>
        <taxon>Diplogasteromorpha</taxon>
        <taxon>Diplogasteroidea</taxon>
        <taxon>Neodiplogasteridae</taxon>
        <taxon>Pristionchus</taxon>
    </lineage>
</organism>
<keyword evidence="4" id="KW-1185">Reference proteome</keyword>
<proteinExistence type="predicted"/>
<protein>
    <recommendedName>
        <fullName evidence="2">Abnormal cell migration protein 18-like fibronectin type I domain-containing protein</fullName>
    </recommendedName>
</protein>
<dbReference type="AlphaFoldDB" id="A0AAN5D7I3"/>
<dbReference type="Pfam" id="PF23003">
    <property type="entry name" value="Fn1_2"/>
    <property type="match status" value="1"/>
</dbReference>
<name>A0AAN5D7I3_9BILA</name>
<sequence>MKYLLLTILLAGLIFAEEESEENQQFLPTEPPEVRNVECVGKDDIKHYHGSTWIENVIFQYKCEEFGEKTLKGCIVWDLGMEIPIGETRQIGNLVFHCEIKAGSSRFYTTINSVLS</sequence>
<dbReference type="InterPro" id="IPR055119">
    <property type="entry name" value="Mig18_Fn1"/>
</dbReference>
<evidence type="ECO:0000259" key="2">
    <source>
        <dbReference type="Pfam" id="PF23003"/>
    </source>
</evidence>
<evidence type="ECO:0000256" key="1">
    <source>
        <dbReference type="SAM" id="SignalP"/>
    </source>
</evidence>
<comment type="caution">
    <text evidence="3">The sequence shown here is derived from an EMBL/GenBank/DDBJ whole genome shotgun (WGS) entry which is preliminary data.</text>
</comment>
<feature type="chain" id="PRO_5042930786" description="Abnormal cell migration protein 18-like fibronectin type I domain-containing protein" evidence="1">
    <location>
        <begin position="17"/>
        <end position="116"/>
    </location>
</feature>
<feature type="domain" description="Abnormal cell migration protein 18-like fibronectin type I" evidence="2">
    <location>
        <begin position="37"/>
        <end position="104"/>
    </location>
</feature>
<keyword evidence="1" id="KW-0732">Signal</keyword>
<reference evidence="4" key="1">
    <citation type="submission" date="2022-10" db="EMBL/GenBank/DDBJ databases">
        <title>Genome assembly of Pristionchus species.</title>
        <authorList>
            <person name="Yoshida K."/>
            <person name="Sommer R.J."/>
        </authorList>
    </citation>
    <scope>NUCLEOTIDE SEQUENCE [LARGE SCALE GENOMIC DNA]</scope>
    <source>
        <strain evidence="4">RS5460</strain>
    </source>
</reference>
<accession>A0AAN5D7I3</accession>
<dbReference type="Proteomes" id="UP001328107">
    <property type="component" value="Unassembled WGS sequence"/>
</dbReference>
<dbReference type="EMBL" id="BTRK01000006">
    <property type="protein sequence ID" value="GMR58188.1"/>
    <property type="molecule type" value="Genomic_DNA"/>
</dbReference>